<feature type="transmembrane region" description="Helical" evidence="1">
    <location>
        <begin position="6"/>
        <end position="23"/>
    </location>
</feature>
<feature type="transmembrane region" description="Helical" evidence="1">
    <location>
        <begin position="127"/>
        <end position="153"/>
    </location>
</feature>
<protein>
    <submittedName>
        <fullName evidence="2">ECF transporter S component</fullName>
    </submittedName>
</protein>
<dbReference type="Proteomes" id="UP000435187">
    <property type="component" value="Unassembled WGS sequence"/>
</dbReference>
<feature type="transmembrane region" description="Helical" evidence="1">
    <location>
        <begin position="70"/>
        <end position="89"/>
    </location>
</feature>
<keyword evidence="1" id="KW-0812">Transmembrane</keyword>
<comment type="caution">
    <text evidence="2">The sequence shown here is derived from an EMBL/GenBank/DDBJ whole genome shotgun (WGS) entry which is preliminary data.</text>
</comment>
<dbReference type="GO" id="GO:0022857">
    <property type="term" value="F:transmembrane transporter activity"/>
    <property type="evidence" value="ECO:0007669"/>
    <property type="project" value="InterPro"/>
</dbReference>
<name>A0A6N7R5X8_9BACI</name>
<dbReference type="InterPro" id="IPR024529">
    <property type="entry name" value="ECF_trnsprt_substrate-spec"/>
</dbReference>
<feature type="transmembrane region" description="Helical" evidence="1">
    <location>
        <begin position="96"/>
        <end position="121"/>
    </location>
</feature>
<keyword evidence="3" id="KW-1185">Reference proteome</keyword>
<gene>
    <name evidence="2" type="ORF">GH885_20365</name>
</gene>
<feature type="transmembrane region" description="Helical" evidence="1">
    <location>
        <begin position="35"/>
        <end position="58"/>
    </location>
</feature>
<dbReference type="Gene3D" id="1.10.1760.20">
    <property type="match status" value="1"/>
</dbReference>
<proteinExistence type="predicted"/>
<evidence type="ECO:0000313" key="2">
    <source>
        <dbReference type="EMBL" id="MRI68662.1"/>
    </source>
</evidence>
<keyword evidence="1" id="KW-1133">Transmembrane helix</keyword>
<dbReference type="EMBL" id="WJEE01000085">
    <property type="protein sequence ID" value="MRI68662.1"/>
    <property type="molecule type" value="Genomic_DNA"/>
</dbReference>
<accession>A0A6N7R5X8</accession>
<dbReference type="AlphaFoldDB" id="A0A6N7R5X8"/>
<evidence type="ECO:0000313" key="3">
    <source>
        <dbReference type="Proteomes" id="UP000435187"/>
    </source>
</evidence>
<keyword evidence="1" id="KW-0472">Membrane</keyword>
<dbReference type="Pfam" id="PF12822">
    <property type="entry name" value="ECF_trnsprt"/>
    <property type="match status" value="1"/>
</dbReference>
<evidence type="ECO:0000256" key="1">
    <source>
        <dbReference type="SAM" id="Phobius"/>
    </source>
</evidence>
<reference evidence="2 3" key="1">
    <citation type="submission" date="2019-10" db="EMBL/GenBank/DDBJ databases">
        <title>Gracilibacillus salitolerans sp. nov., a moderate halophile isolated from a saline soil in northwest China.</title>
        <authorList>
            <person name="Gan L."/>
        </authorList>
    </citation>
    <scope>NUCLEOTIDE SEQUENCE [LARGE SCALE GENOMIC DNA]</scope>
    <source>
        <strain evidence="2 3">TP2-8</strain>
    </source>
</reference>
<dbReference type="RefSeq" id="WP_153837113.1">
    <property type="nucleotide sequence ID" value="NZ_WJEE01000085.1"/>
</dbReference>
<sequence>MNTYKLTLISLLAAVCVIGRITFQFLPNIQPVTAIVIITGAMVGALPAICIAIISTYITNLFLGMGIWTIWQMIAWAIIGLLAGVLGQYNRKNTMILLTIFAFFAAFIYGLIVNLGTFTFAGNFVAYYLAGISFDIAHAVGNVIFMILLYPVLARIFQYTKHLF</sequence>
<organism evidence="2 3">
    <name type="scientific">Gracilibacillus thailandensis</name>
    <dbReference type="NCBI Taxonomy" id="563735"/>
    <lineage>
        <taxon>Bacteria</taxon>
        <taxon>Bacillati</taxon>
        <taxon>Bacillota</taxon>
        <taxon>Bacilli</taxon>
        <taxon>Bacillales</taxon>
        <taxon>Bacillaceae</taxon>
        <taxon>Gracilibacillus</taxon>
    </lineage>
</organism>